<dbReference type="InterPro" id="IPR001810">
    <property type="entry name" value="F-box_dom"/>
</dbReference>
<dbReference type="VEuPathDB" id="FungiDB:TRICI_001810"/>
<protein>
    <recommendedName>
        <fullName evidence="1">F-box domain-containing protein</fullName>
    </recommendedName>
</protein>
<feature type="domain" description="F-box" evidence="1">
    <location>
        <begin position="1"/>
        <end position="44"/>
    </location>
</feature>
<dbReference type="EMBL" id="SWFS01000128">
    <property type="protein sequence ID" value="KAA8915995.1"/>
    <property type="molecule type" value="Genomic_DNA"/>
</dbReference>
<dbReference type="AlphaFoldDB" id="A0A642VC68"/>
<organism evidence="2 3">
    <name type="scientific">Trichomonascus ciferrii</name>
    <dbReference type="NCBI Taxonomy" id="44093"/>
    <lineage>
        <taxon>Eukaryota</taxon>
        <taxon>Fungi</taxon>
        <taxon>Dikarya</taxon>
        <taxon>Ascomycota</taxon>
        <taxon>Saccharomycotina</taxon>
        <taxon>Dipodascomycetes</taxon>
        <taxon>Dipodascales</taxon>
        <taxon>Trichomonascaceae</taxon>
        <taxon>Trichomonascus</taxon>
        <taxon>Trichomonascus ciferrii complex</taxon>
    </lineage>
</organism>
<accession>A0A642VC68</accession>
<name>A0A642VC68_9ASCO</name>
<proteinExistence type="predicted"/>
<keyword evidence="3" id="KW-1185">Reference proteome</keyword>
<evidence type="ECO:0000259" key="1">
    <source>
        <dbReference type="PROSITE" id="PS50181"/>
    </source>
</evidence>
<dbReference type="PROSITE" id="PS50181">
    <property type="entry name" value="FBOX"/>
    <property type="match status" value="1"/>
</dbReference>
<evidence type="ECO:0000313" key="2">
    <source>
        <dbReference type="EMBL" id="KAA8915995.1"/>
    </source>
</evidence>
<reference evidence="2" key="1">
    <citation type="journal article" date="2019" name="G3 (Bethesda)">
        <title>Genome Assemblies of Two Rare Opportunistic Yeast Pathogens: Diutina rugosa (syn. Candida rugosa) and Trichomonascus ciferrii (syn. Candida ciferrii).</title>
        <authorList>
            <person name="Mixao V."/>
            <person name="Saus E."/>
            <person name="Hansen A.P."/>
            <person name="Lass-Florl C."/>
            <person name="Gabaldon T."/>
        </authorList>
    </citation>
    <scope>NUCLEOTIDE SEQUENCE</scope>
    <source>
        <strain evidence="2">CBS 4856</strain>
    </source>
</reference>
<comment type="caution">
    <text evidence="2">The sequence shown here is derived from an EMBL/GenBank/DDBJ whole genome shotgun (WGS) entry which is preliminary data.</text>
</comment>
<gene>
    <name evidence="2" type="ORF">TRICI_001810</name>
</gene>
<evidence type="ECO:0000313" key="3">
    <source>
        <dbReference type="Proteomes" id="UP000761534"/>
    </source>
</evidence>
<dbReference type="Proteomes" id="UP000761534">
    <property type="component" value="Unassembled WGS sequence"/>
</dbReference>
<sequence length="428" mass="49300">MLERLPTEVILKCVKRLELVDCMLLRATCKVFDKLVTAYLWRHVKIRIHRCRMGSRSGQCSVCCNTLYDHCDKNRWDSMNREVCCVFEDERDPDEGGYSHEMSPPSLKRMPAGLYDDDRWFLEYPLCDKTDYNSYLLQVMRRETFLHVFELHLLVESSNPCNRVISNIVKAFKSVSFQHNYLLNRLRVQAESPVIINLLERLQDLPRRNTDICINGTFSNMHILCELPHFATLGEKLTMLAFTELQLGGLTLDQIQILQTILARSPNLHALFFNCVQFSNQSANSPHLATLLTPIESQISSFSIYSHEDDIQQVRQILLNRTFPNLTFLQICPVVLELVLELLESNLLAFPNLETLNVATPHHQLCPKDNLSEVTTAIARLSQYPAQCPRLQTIVLLTHLFIPVVFPLNTSPYSVRGLNHHIYVPFSS</sequence>
<dbReference type="InterPro" id="IPR036047">
    <property type="entry name" value="F-box-like_dom_sf"/>
</dbReference>
<dbReference type="SUPFAM" id="SSF81383">
    <property type="entry name" value="F-box domain"/>
    <property type="match status" value="1"/>
</dbReference>